<dbReference type="AlphaFoldDB" id="A0A1D7U4D0"/>
<gene>
    <name evidence="2" type="ORF">BHK69_18665</name>
</gene>
<name>A0A1D7U4D0_9HYPH</name>
<reference evidence="2 3" key="1">
    <citation type="journal article" date="2015" name="Antonie Van Leeuwenhoek">
        <title>Bosea vaviloviae sp. nov., a new species of slow-growing rhizobia isolated from nodules of the relict species Vavilovia formosa (Stev.) Fed.</title>
        <authorList>
            <person name="Safronova V.I."/>
            <person name="Kuznetsova I.G."/>
            <person name="Sazanova A.L."/>
            <person name="Kimeklis A.K."/>
            <person name="Belimov A.A."/>
            <person name="Andronov E.E."/>
            <person name="Pinaev A.G."/>
            <person name="Chizhevskaya E.P."/>
            <person name="Pukhaev A.R."/>
            <person name="Popov K.P."/>
            <person name="Willems A."/>
            <person name="Tikhonovich I.A."/>
        </authorList>
    </citation>
    <scope>NUCLEOTIDE SEQUENCE [LARGE SCALE GENOMIC DNA]</scope>
    <source>
        <strain evidence="2 3">Vaf18</strain>
    </source>
</reference>
<sequence length="164" mass="18360">MVRAAQELSRLALLRDGATIHHRDPVGDMRDHPDIVRDEQIGQAELRPQIGEQVQHGGLNGHIERRDRLVADGESRPPRKATCNADALLLPARHLVRIARAIAARQPDQIQQPVDHRARCDPLGDPEQFERTLRPALGRLRVWQSSSADRLQSSERRAVASQPG</sequence>
<dbReference type="KEGG" id="bvv:BHK69_18665"/>
<dbReference type="AntiFam" id="ANF00095">
    <property type="entry name" value="Shadow ORF (opposite ABC transporters)"/>
</dbReference>
<evidence type="ECO:0000313" key="2">
    <source>
        <dbReference type="EMBL" id="AOO82192.1"/>
    </source>
</evidence>
<protein>
    <submittedName>
        <fullName evidence="2">Uncharacterized protein</fullName>
    </submittedName>
</protein>
<dbReference type="EMBL" id="CP017147">
    <property type="protein sequence ID" value="AOO82192.1"/>
    <property type="molecule type" value="Genomic_DNA"/>
</dbReference>
<keyword evidence="3" id="KW-1185">Reference proteome</keyword>
<dbReference type="Proteomes" id="UP000094969">
    <property type="component" value="Chromosome"/>
</dbReference>
<evidence type="ECO:0000313" key="3">
    <source>
        <dbReference type="Proteomes" id="UP000094969"/>
    </source>
</evidence>
<evidence type="ECO:0000256" key="1">
    <source>
        <dbReference type="SAM" id="MobiDB-lite"/>
    </source>
</evidence>
<feature type="region of interest" description="Disordered" evidence="1">
    <location>
        <begin position="145"/>
        <end position="164"/>
    </location>
</feature>
<accession>A0A1D7U4D0</accession>
<dbReference type="STRING" id="1526658.BHK69_18665"/>
<organism evidence="2 3">
    <name type="scientific">Bosea vaviloviae</name>
    <dbReference type="NCBI Taxonomy" id="1526658"/>
    <lineage>
        <taxon>Bacteria</taxon>
        <taxon>Pseudomonadati</taxon>
        <taxon>Pseudomonadota</taxon>
        <taxon>Alphaproteobacteria</taxon>
        <taxon>Hyphomicrobiales</taxon>
        <taxon>Boseaceae</taxon>
        <taxon>Bosea</taxon>
    </lineage>
</organism>
<proteinExistence type="predicted"/>